<dbReference type="Proteomes" id="UP000094336">
    <property type="component" value="Unassembled WGS sequence"/>
</dbReference>
<keyword evidence="2" id="KW-1185">Reference proteome</keyword>
<accession>A0A1E3QLI9</accession>
<evidence type="ECO:0000313" key="1">
    <source>
        <dbReference type="EMBL" id="ODQ78520.1"/>
    </source>
</evidence>
<dbReference type="GeneID" id="30147356"/>
<reference evidence="2" key="1">
    <citation type="submission" date="2016-05" db="EMBL/GenBank/DDBJ databases">
        <title>Comparative genomics of biotechnologically important yeasts.</title>
        <authorList>
            <consortium name="DOE Joint Genome Institute"/>
            <person name="Riley R."/>
            <person name="Haridas S."/>
            <person name="Wolfe K.H."/>
            <person name="Lopes M.R."/>
            <person name="Hittinger C.T."/>
            <person name="Goker M."/>
            <person name="Salamov A."/>
            <person name="Wisecaver J."/>
            <person name="Long T.M."/>
            <person name="Aerts A.L."/>
            <person name="Barry K."/>
            <person name="Choi C."/>
            <person name="Clum A."/>
            <person name="Coughlan A.Y."/>
            <person name="Deshpande S."/>
            <person name="Douglass A.P."/>
            <person name="Hanson S.J."/>
            <person name="Klenk H.-P."/>
            <person name="Labutti K."/>
            <person name="Lapidus A."/>
            <person name="Lindquist E."/>
            <person name="Lipzen A."/>
            <person name="Meier-Kolthoff J.P."/>
            <person name="Ohm R.A."/>
            <person name="Otillar R.P."/>
            <person name="Pangilinan J."/>
            <person name="Peng Y."/>
            <person name="Rokas A."/>
            <person name="Rosa C.A."/>
            <person name="Scheuner C."/>
            <person name="Sibirny A.A."/>
            <person name="Slot J.C."/>
            <person name="Stielow J.B."/>
            <person name="Sun H."/>
            <person name="Kurtzman C.P."/>
            <person name="Blackwell M."/>
            <person name="Grigoriev I.V."/>
            <person name="Jeffries T.W."/>
        </authorList>
    </citation>
    <scope>NUCLEOTIDE SEQUENCE [LARGE SCALE GENOMIC DNA]</scope>
    <source>
        <strain evidence="2">NRRL Y-12698</strain>
    </source>
</reference>
<protein>
    <submittedName>
        <fullName evidence="1">Uncharacterized protein</fullName>
    </submittedName>
</protein>
<sequence>MRIYRNCLISRVDIHNQEAIAVSLAEAASRLTSSVGAKGTVVIHRVGISIGLTIEINPSFIYVIDPGSQQVVYQQVPDK</sequence>
<proteinExistence type="predicted"/>
<organism evidence="1 2">
    <name type="scientific">Babjeviella inositovora NRRL Y-12698</name>
    <dbReference type="NCBI Taxonomy" id="984486"/>
    <lineage>
        <taxon>Eukaryota</taxon>
        <taxon>Fungi</taxon>
        <taxon>Dikarya</taxon>
        <taxon>Ascomycota</taxon>
        <taxon>Saccharomycotina</taxon>
        <taxon>Pichiomycetes</taxon>
        <taxon>Serinales incertae sedis</taxon>
        <taxon>Babjeviella</taxon>
    </lineage>
</organism>
<dbReference type="RefSeq" id="XP_018983848.1">
    <property type="nucleotide sequence ID" value="XM_019129503.1"/>
</dbReference>
<dbReference type="EMBL" id="KV454435">
    <property type="protein sequence ID" value="ODQ78520.1"/>
    <property type="molecule type" value="Genomic_DNA"/>
</dbReference>
<name>A0A1E3QLI9_9ASCO</name>
<gene>
    <name evidence="1" type="ORF">BABINDRAFT_162725</name>
</gene>
<evidence type="ECO:0000313" key="2">
    <source>
        <dbReference type="Proteomes" id="UP000094336"/>
    </source>
</evidence>
<dbReference type="AlphaFoldDB" id="A0A1E3QLI9"/>